<feature type="transmembrane region" description="Helical" evidence="2">
    <location>
        <begin position="1787"/>
        <end position="1803"/>
    </location>
</feature>
<reference evidence="4" key="1">
    <citation type="submission" date="2016-10" db="EMBL/GenBank/DDBJ databases">
        <authorList>
            <person name="Varghese N."/>
            <person name="Submissions S."/>
        </authorList>
    </citation>
    <scope>NUCLEOTIDE SEQUENCE [LARGE SCALE GENOMIC DNA]</scope>
    <source>
        <strain evidence="4">CGMCC 1.9127</strain>
    </source>
</reference>
<dbReference type="RefSeq" id="WP_085282135.1">
    <property type="nucleotide sequence ID" value="NZ_FOBI01000001.1"/>
</dbReference>
<keyword evidence="2" id="KW-0812">Transmembrane</keyword>
<keyword evidence="1" id="KW-0175">Coiled coil</keyword>
<sequence>MRLASKRFTGLIVVIISVLLALTASGFFYYVQINENESYQNQLHFRELNEVSRALTDGLNQLATVAKEDAVTVLINNYNQSIAEKVNRFIKPALEEFAAEHGKTQAELNKLAQAIADLEQERDNNARNQNTSSTATITLPDSEGLAQLATALTEKAAEIALQQQQLRERKYQHEDYIESLVSFIDNYDEQDIDYIGEQCDIDEEFCQWFDDLFAQYLEFKAYQNVDINELTARITSKHQAMMAKAELLTKSLKTEQANLTRISTLLKKSVTQLSQEPELASKLACDNALIWQSPRACESFTSSLASDHQVPRQQQSMPADMLKKQQTYGNNKNTASWQSDRNRLRQDIAYSQQINQLKQEALRYLVNQLKLTTTQAKVRENLTALKQHSITIAQAQAAHDQLAQARIKKAVANDQALSYLSEDISRKLTGFRVSIEEKQQALTQHKHDLLRQLEGYQKQLSFTDKAVFEESKDFKVFYENLKRVFNQMVDCINGAPSKALDVCAKNFTKLAELTKPQTLEKLLQSSTYLKNAQILTTNIDNFAQAKQLWPNQFNLFLSAEQQRQVAYFYKNQQKQQQQSLTAVPLVDLLGNNISRFPLLLLVDQQGKRLVRKDNSQLGSFQNGLGFDLTKQILKKLARQQNAEANFFQTSGQQVDSQQIIEKSIDSQGESSEQRESKLTRHGEILPGYSGFIDVSISGQDYRVFISPYQGKVFDLDNNQHLDTLYLMGFIAKSALVSKKLRISNTAVMISILCLIILMALIPLLKIRLIAVQQSFSLADRHWAFIGLGALAAMLAIAIFDYAFYQHLKHEVSQQSKAIHQAIRHNFKHEVSALTQYAYRNIAQLNNATVSNALFSDKSLSEQQQPYFLENLFILPESGKFNGSALWSSKQLYRKKEIDLNKRDYFKRAIRCDAWPMTFIDSSAQIKLQACQQQLYMQRIFNVRDSRKTTQLSIPLFEKTIASNKAILTFGTRVQSFFAPLLPSGFGFLVFDNATGEVLFHSDDERSLLENIYIETDNNTKLLKLVENANLTPEESSFTSSYRGKTHHFRAGRLAKNVPWTLAVFYDKSQLRTLNMLTVFTAISCFMLLVVTLYVLITLLTNKRFLQQLCWFNDKIQPRYQSFAIALILASLLQLSLYILLEKFAPQLPSLLVLAIMLSFSATVIFLLYQQIIATKPNSHHQDKSLNHYTNTGNRAYNGYVLALIIYAFATPAVLLSMASAGYYLEKYAVLQAMHLHKSQAQLTATHKNYYELVLDKDSVFHLNPNTLPCYLGAQATAATPTRAITCNSDEQDLLGTTFWFGNLVKANTQTVNNNVFDIVWHLIPLNFPFAQQTWLLSALEENDFEWRFHFSRKHNRILLNALWQNLASTVLSVVLAMACLYWLIRHWLSKRLIGTNVPANFRLNDSNKQSTAEKVKLLFKHLAITDPQHHHGRFVQIIRPTRQLFNYFSSEEKNPYHQQVNNLALTSDRAIAVSQLTDCNQNIEYIVKNILNVNNNSQAKTVIIKRLEMVALNAQQRIKALEILEYLVALGNVNIILLADITPLYRLTKQAAYPNTLATSDYANSDETVRWARLMKRFVKFYDWTPIARSACPSNASSAQVLAHEANSWPECQRLQQDFYDYHMATKNTEYSLRDGQLYDQQGNLVPVTQQDALLAQSINRYWSSEQIIEFFNANSGASYRYRWELCTKAERLLLIQLANGYAPNPSNIEPLEHLIRRGYIYQDNGWHLINQSFKRFVLSAESDTVVASWLQAAMESNWQYVRIPLFTLVLVAIAVLAYSASEAIESLMAILTGVLSLTPLLLRSFNLFKGNTSTENP</sequence>
<organism evidence="3 4">
    <name type="scientific">Colwellia chukchiensis</name>
    <dbReference type="NCBI Taxonomy" id="641665"/>
    <lineage>
        <taxon>Bacteria</taxon>
        <taxon>Pseudomonadati</taxon>
        <taxon>Pseudomonadota</taxon>
        <taxon>Gammaproteobacteria</taxon>
        <taxon>Alteromonadales</taxon>
        <taxon>Colwelliaceae</taxon>
        <taxon>Colwellia</taxon>
    </lineage>
</organism>
<dbReference type="Proteomes" id="UP000199297">
    <property type="component" value="Unassembled WGS sequence"/>
</dbReference>
<evidence type="ECO:0000256" key="2">
    <source>
        <dbReference type="SAM" id="Phobius"/>
    </source>
</evidence>
<proteinExistence type="predicted"/>
<feature type="transmembrane region" description="Helical" evidence="2">
    <location>
        <begin position="1075"/>
        <end position="1100"/>
    </location>
</feature>
<feature type="transmembrane region" description="Helical" evidence="2">
    <location>
        <begin position="1199"/>
        <end position="1224"/>
    </location>
</feature>
<feature type="coiled-coil region" evidence="1">
    <location>
        <begin position="94"/>
        <end position="131"/>
    </location>
</feature>
<feature type="transmembrane region" description="Helical" evidence="2">
    <location>
        <begin position="1146"/>
        <end position="1168"/>
    </location>
</feature>
<evidence type="ECO:0000313" key="3">
    <source>
        <dbReference type="EMBL" id="SEK54472.1"/>
    </source>
</evidence>
<dbReference type="OrthoDB" id="7481928at2"/>
<feature type="transmembrane region" description="Helical" evidence="2">
    <location>
        <begin position="1121"/>
        <end position="1140"/>
    </location>
</feature>
<keyword evidence="2" id="KW-0472">Membrane</keyword>
<dbReference type="EMBL" id="FOBI01000001">
    <property type="protein sequence ID" value="SEK54472.1"/>
    <property type="molecule type" value="Genomic_DNA"/>
</dbReference>
<feature type="transmembrane region" description="Helical" evidence="2">
    <location>
        <begin position="12"/>
        <end position="31"/>
    </location>
</feature>
<protein>
    <recommendedName>
        <fullName evidence="5">Cache domain-containing protein</fullName>
    </recommendedName>
</protein>
<feature type="transmembrane region" description="Helical" evidence="2">
    <location>
        <begin position="747"/>
        <end position="770"/>
    </location>
</feature>
<evidence type="ECO:0008006" key="5">
    <source>
        <dbReference type="Google" id="ProtNLM"/>
    </source>
</evidence>
<keyword evidence="2" id="KW-1133">Transmembrane helix</keyword>
<keyword evidence="4" id="KW-1185">Reference proteome</keyword>
<feature type="transmembrane region" description="Helical" evidence="2">
    <location>
        <begin position="1362"/>
        <end position="1384"/>
    </location>
</feature>
<evidence type="ECO:0000256" key="1">
    <source>
        <dbReference type="SAM" id="Coils"/>
    </source>
</evidence>
<feature type="transmembrane region" description="Helical" evidence="2">
    <location>
        <begin position="782"/>
        <end position="804"/>
    </location>
</feature>
<gene>
    <name evidence="3" type="ORF">SAMN05216262_101623</name>
</gene>
<feature type="transmembrane region" description="Helical" evidence="2">
    <location>
        <begin position="1761"/>
        <end position="1781"/>
    </location>
</feature>
<dbReference type="STRING" id="641665.GCA_002104455_00083"/>
<name>A0A1H7HXZ9_9GAMM</name>
<evidence type="ECO:0000313" key="4">
    <source>
        <dbReference type="Proteomes" id="UP000199297"/>
    </source>
</evidence>
<accession>A0A1H7HXZ9</accession>